<keyword evidence="3 6" id="KW-0812">Transmembrane</keyword>
<accession>A0A8J2VIN5</accession>
<dbReference type="InterPro" id="IPR052984">
    <property type="entry name" value="UPF0421"/>
</dbReference>
<keyword evidence="5 6" id="KW-0472">Membrane</keyword>
<evidence type="ECO:0000256" key="2">
    <source>
        <dbReference type="ARBA" id="ARBA00022475"/>
    </source>
</evidence>
<name>A0A8J2VIN5_9BACL</name>
<dbReference type="Proteomes" id="UP000625210">
    <property type="component" value="Unassembled WGS sequence"/>
</dbReference>
<dbReference type="EMBL" id="BMHQ01000008">
    <property type="protein sequence ID" value="GGE21812.1"/>
    <property type="molecule type" value="Genomic_DNA"/>
</dbReference>
<dbReference type="InterPro" id="IPR010343">
    <property type="entry name" value="ArAE_1"/>
</dbReference>
<dbReference type="InterPro" id="IPR038323">
    <property type="entry name" value="ArAE_1_C_sf"/>
</dbReference>
<comment type="subcellular location">
    <subcellularLocation>
        <location evidence="1">Cell membrane</location>
        <topology evidence="1">Multi-pass membrane protein</topology>
    </subcellularLocation>
</comment>
<evidence type="ECO:0000256" key="6">
    <source>
        <dbReference type="SAM" id="Phobius"/>
    </source>
</evidence>
<dbReference type="RefSeq" id="WP_188648214.1">
    <property type="nucleotide sequence ID" value="NZ_BMHQ01000008.1"/>
</dbReference>
<organism evidence="8 9">
    <name type="scientific">Marinithermofilum abyssi</name>
    <dbReference type="NCBI Taxonomy" id="1571185"/>
    <lineage>
        <taxon>Bacteria</taxon>
        <taxon>Bacillati</taxon>
        <taxon>Bacillota</taxon>
        <taxon>Bacilli</taxon>
        <taxon>Bacillales</taxon>
        <taxon>Thermoactinomycetaceae</taxon>
        <taxon>Marinithermofilum</taxon>
    </lineage>
</organism>
<feature type="transmembrane region" description="Helical" evidence="6">
    <location>
        <begin position="81"/>
        <end position="107"/>
    </location>
</feature>
<dbReference type="Gene3D" id="1.20.120.940">
    <property type="entry name" value="Putative aromatic acid exporter, C-terminal domain"/>
    <property type="match status" value="1"/>
</dbReference>
<gene>
    <name evidence="8" type="primary">yqjA</name>
    <name evidence="8" type="ORF">GCM10011571_24930</name>
</gene>
<evidence type="ECO:0000256" key="5">
    <source>
        <dbReference type="ARBA" id="ARBA00023136"/>
    </source>
</evidence>
<protein>
    <recommendedName>
        <fullName evidence="7">Putative aromatic acid exporter C-terminal domain-containing protein</fullName>
    </recommendedName>
</protein>
<dbReference type="PANTHER" id="PTHR40064:SF1">
    <property type="entry name" value="MEMBRANE PROTEIN"/>
    <property type="match status" value="1"/>
</dbReference>
<sequence>MKIGYRTIKTAVGAGLSIGIAQALDLQFYASAGILTILCIKKTQKRSLENAWERFLACLIGMLFAAVTFEILGYYPWSMTLLILALIPTIIYAKATQGVITSSVIILHIYTLHHVNLSIILNELALMIIGVGIALVMNLYMPNKERDLLEYQSRIEENLKRILLEFAHYLRDGESSWSGKEITETAYLLKKAKTLALQEIENHMFYEEDYYYRYFKMREKQFDVIRQIMRIVSGMDHPCEQGEAIAQFLEELSEGVHPGNTASKYLKALDELRERFKDTPLPQNRQEFENRAALLHFINELEQYLLIKRRFDPKVKSDNRTFSRRFSGQK</sequence>
<keyword evidence="4 6" id="KW-1133">Transmembrane helix</keyword>
<evidence type="ECO:0000313" key="8">
    <source>
        <dbReference type="EMBL" id="GGE21812.1"/>
    </source>
</evidence>
<feature type="transmembrane region" description="Helical" evidence="6">
    <location>
        <begin position="119"/>
        <end position="141"/>
    </location>
</feature>
<dbReference type="PANTHER" id="PTHR40064">
    <property type="entry name" value="MEMBRANE PROTEIN-RELATED"/>
    <property type="match status" value="1"/>
</dbReference>
<dbReference type="AlphaFoldDB" id="A0A8J2VIN5"/>
<evidence type="ECO:0000256" key="3">
    <source>
        <dbReference type="ARBA" id="ARBA00022692"/>
    </source>
</evidence>
<evidence type="ECO:0000256" key="4">
    <source>
        <dbReference type="ARBA" id="ARBA00022989"/>
    </source>
</evidence>
<proteinExistence type="predicted"/>
<dbReference type="InterPro" id="IPR021062">
    <property type="entry name" value="ArAE_1_C"/>
</dbReference>
<dbReference type="GO" id="GO:0005886">
    <property type="term" value="C:plasma membrane"/>
    <property type="evidence" value="ECO:0007669"/>
    <property type="project" value="UniProtKB-SubCell"/>
</dbReference>
<evidence type="ECO:0000313" key="9">
    <source>
        <dbReference type="Proteomes" id="UP000625210"/>
    </source>
</evidence>
<feature type="domain" description="Putative aromatic acid exporter C-terminal" evidence="7">
    <location>
        <begin position="145"/>
        <end position="309"/>
    </location>
</feature>
<reference evidence="8" key="1">
    <citation type="journal article" date="2014" name="Int. J. Syst. Evol. Microbiol.">
        <title>Complete genome sequence of Corynebacterium casei LMG S-19264T (=DSM 44701T), isolated from a smear-ripened cheese.</title>
        <authorList>
            <consortium name="US DOE Joint Genome Institute (JGI-PGF)"/>
            <person name="Walter F."/>
            <person name="Albersmeier A."/>
            <person name="Kalinowski J."/>
            <person name="Ruckert C."/>
        </authorList>
    </citation>
    <scope>NUCLEOTIDE SEQUENCE</scope>
    <source>
        <strain evidence="8">CGMCC 1.15179</strain>
    </source>
</reference>
<feature type="transmembrane region" description="Helical" evidence="6">
    <location>
        <begin position="52"/>
        <end position="75"/>
    </location>
</feature>
<keyword evidence="2" id="KW-1003">Cell membrane</keyword>
<reference evidence="8" key="2">
    <citation type="submission" date="2020-09" db="EMBL/GenBank/DDBJ databases">
        <authorList>
            <person name="Sun Q."/>
            <person name="Zhou Y."/>
        </authorList>
    </citation>
    <scope>NUCLEOTIDE SEQUENCE</scope>
    <source>
        <strain evidence="8">CGMCC 1.15179</strain>
    </source>
</reference>
<comment type="caution">
    <text evidence="8">The sequence shown here is derived from an EMBL/GenBank/DDBJ whole genome shotgun (WGS) entry which is preliminary data.</text>
</comment>
<dbReference type="Pfam" id="PF11728">
    <property type="entry name" value="ArAE_1_C"/>
    <property type="match status" value="1"/>
</dbReference>
<keyword evidence="9" id="KW-1185">Reference proteome</keyword>
<dbReference type="Pfam" id="PF06081">
    <property type="entry name" value="ArAE_1"/>
    <property type="match status" value="1"/>
</dbReference>
<evidence type="ECO:0000259" key="7">
    <source>
        <dbReference type="Pfam" id="PF11728"/>
    </source>
</evidence>
<evidence type="ECO:0000256" key="1">
    <source>
        <dbReference type="ARBA" id="ARBA00004651"/>
    </source>
</evidence>